<gene>
    <name evidence="2" type="ORF">KABA2_07S00308</name>
</gene>
<dbReference type="RefSeq" id="XP_041407448.1">
    <property type="nucleotide sequence ID" value="XM_041551514.1"/>
</dbReference>
<sequence length="462" mass="53431">MDHIDNDFAPIRKSNITVKYDNIIKDVKTNHDQMNILKNISLVYGTKMSSSKRKAIESRKRPSEPHLKKKKIKVKSEPFQENKLPCPTSTNGENEIASLPHSVEIESIIKENSPIRIPLFPTKRYSKTSTKRNTTYEYNAPLVTLTEPSNLFVKKLKLDLLTKLSPRSNCGSPAYFSETDETLTKIIDSNLEGAPFDKPITLSGSYSYSYELFQRIFRRECLKYNIQYIKLSLCPLDIENNQRSKESNCEIVVAKMKIRFPNENMKKSFQKIFKEWFNLRQILKSLLNVITMSNRDLEHKYIILFSLTDTRYLKSPLTRLRWKFIKNFLTSINVPALMACSHHIIKNAPLEPTSSENSDNSTIINVPSLKSLPEFISELSTLLCQKDTSTRDVELNDMWNRKILTNLNDKNSALYTEVQKVYNYGEGPLNCVELIIANIINCNDLFSTFHVLDQEFNRNVED</sequence>
<name>A0A8H2VH72_9SACH</name>
<comment type="caution">
    <text evidence="2">The sequence shown here is derived from an EMBL/GenBank/DDBJ whole genome shotgun (WGS) entry which is preliminary data.</text>
</comment>
<feature type="compositionally biased region" description="Basic and acidic residues" evidence="1">
    <location>
        <begin position="54"/>
        <end position="66"/>
    </location>
</feature>
<feature type="region of interest" description="Disordered" evidence="1">
    <location>
        <begin position="51"/>
        <end position="71"/>
    </location>
</feature>
<accession>A0A8H2VH72</accession>
<reference evidence="2 3" key="1">
    <citation type="submission" date="2020-05" db="EMBL/GenBank/DDBJ databases">
        <authorList>
            <person name="Casaregola S."/>
            <person name="Devillers H."/>
            <person name="Grondin C."/>
        </authorList>
    </citation>
    <scope>NUCLEOTIDE SEQUENCE [LARGE SCALE GENOMIC DNA]</scope>
    <source>
        <strain evidence="2 3">CLIB 1767</strain>
    </source>
</reference>
<dbReference type="Proteomes" id="UP000644660">
    <property type="component" value="Unassembled WGS sequence"/>
</dbReference>
<dbReference type="EMBL" id="CAEFZW010000007">
    <property type="protein sequence ID" value="CAB4255604.1"/>
    <property type="molecule type" value="Genomic_DNA"/>
</dbReference>
<evidence type="ECO:0000256" key="1">
    <source>
        <dbReference type="SAM" id="MobiDB-lite"/>
    </source>
</evidence>
<dbReference type="AlphaFoldDB" id="A0A8H2VH72"/>
<dbReference type="GeneID" id="64858659"/>
<protein>
    <submittedName>
        <fullName evidence="2">Similar to Saccharomyces cerevisiae YLR453C RIF2 Protein that binds to the Rap1p C-terminus and acts synergistically with Rif1p to help control telomere length and establish telomeric silencing</fullName>
    </submittedName>
</protein>
<dbReference type="OrthoDB" id="4040458at2759"/>
<proteinExistence type="predicted"/>
<evidence type="ECO:0000313" key="2">
    <source>
        <dbReference type="EMBL" id="CAB4255604.1"/>
    </source>
</evidence>
<organism evidence="2 3">
    <name type="scientific">Maudiozyma barnettii</name>
    <dbReference type="NCBI Taxonomy" id="61262"/>
    <lineage>
        <taxon>Eukaryota</taxon>
        <taxon>Fungi</taxon>
        <taxon>Dikarya</taxon>
        <taxon>Ascomycota</taxon>
        <taxon>Saccharomycotina</taxon>
        <taxon>Saccharomycetes</taxon>
        <taxon>Saccharomycetales</taxon>
        <taxon>Saccharomycetaceae</taxon>
        <taxon>Maudiozyma</taxon>
    </lineage>
</organism>
<keyword evidence="3" id="KW-1185">Reference proteome</keyword>
<evidence type="ECO:0000313" key="3">
    <source>
        <dbReference type="Proteomes" id="UP000644660"/>
    </source>
</evidence>